<evidence type="ECO:0000313" key="1">
    <source>
        <dbReference type="EMBL" id="MFC4489869.1"/>
    </source>
</evidence>
<accession>A0ABV8ZQ72</accession>
<dbReference type="RefSeq" id="WP_231465540.1">
    <property type="nucleotide sequence ID" value="NZ_JAJOHW010000223.1"/>
</dbReference>
<name>A0ABV8ZQ72_9NEIS</name>
<organism evidence="1 2">
    <name type="scientific">Chromobacterium aquaticum</name>
    <dbReference type="NCBI Taxonomy" id="467180"/>
    <lineage>
        <taxon>Bacteria</taxon>
        <taxon>Pseudomonadati</taxon>
        <taxon>Pseudomonadota</taxon>
        <taxon>Betaproteobacteria</taxon>
        <taxon>Neisseriales</taxon>
        <taxon>Chromobacteriaceae</taxon>
        <taxon>Chromobacterium</taxon>
    </lineage>
</organism>
<dbReference type="Proteomes" id="UP001595999">
    <property type="component" value="Unassembled WGS sequence"/>
</dbReference>
<sequence>MTLTALSLSAAVCAADKEQVVGDGGRILRYSSTQVRVELDAAENAAYQNARDFYWRGATVAQALRAGGKALAAMGYGRLEEDADFSLLRAERHEKLVSTSREVLRGLLKMKMGLPGKPDHQSLEALITLRPAAGGQGVWLRARFQRTIWDSNGDSRTKQVSEAEVYRDFFARLGA</sequence>
<protein>
    <submittedName>
        <fullName evidence="1">Uncharacterized protein</fullName>
    </submittedName>
</protein>
<dbReference type="EMBL" id="JBHSEK010000004">
    <property type="protein sequence ID" value="MFC4489869.1"/>
    <property type="molecule type" value="Genomic_DNA"/>
</dbReference>
<gene>
    <name evidence="1" type="ORF">ACFO0R_09580</name>
</gene>
<evidence type="ECO:0000313" key="2">
    <source>
        <dbReference type="Proteomes" id="UP001595999"/>
    </source>
</evidence>
<proteinExistence type="predicted"/>
<comment type="caution">
    <text evidence="1">The sequence shown here is derived from an EMBL/GenBank/DDBJ whole genome shotgun (WGS) entry which is preliminary data.</text>
</comment>
<reference evidence="2" key="1">
    <citation type="journal article" date="2019" name="Int. J. Syst. Evol. Microbiol.">
        <title>The Global Catalogue of Microorganisms (GCM) 10K type strain sequencing project: providing services to taxonomists for standard genome sequencing and annotation.</title>
        <authorList>
            <consortium name="The Broad Institute Genomics Platform"/>
            <consortium name="The Broad Institute Genome Sequencing Center for Infectious Disease"/>
            <person name="Wu L."/>
            <person name="Ma J."/>
        </authorList>
    </citation>
    <scope>NUCLEOTIDE SEQUENCE [LARGE SCALE GENOMIC DNA]</scope>
    <source>
        <strain evidence="2">CGMCC 4.7608</strain>
    </source>
</reference>
<keyword evidence="2" id="KW-1185">Reference proteome</keyword>